<proteinExistence type="inferred from homology"/>
<evidence type="ECO:0000313" key="6">
    <source>
        <dbReference type="Proteomes" id="UP000315534"/>
    </source>
</evidence>
<evidence type="ECO:0000256" key="1">
    <source>
        <dbReference type="ARBA" id="ARBA00006611"/>
    </source>
</evidence>
<dbReference type="Proteomes" id="UP000315534">
    <property type="component" value="Unassembled WGS sequence"/>
</dbReference>
<dbReference type="Proteomes" id="UP000315525">
    <property type="component" value="Unassembled WGS sequence"/>
</dbReference>
<dbReference type="InterPro" id="IPR027417">
    <property type="entry name" value="P-loop_NTPase"/>
</dbReference>
<dbReference type="PANTHER" id="PTHR30486">
    <property type="entry name" value="TWITCHING MOTILITY PROTEIN PILT"/>
    <property type="match status" value="1"/>
</dbReference>
<comment type="similarity">
    <text evidence="1">Belongs to the GSP E family.</text>
</comment>
<dbReference type="SUPFAM" id="SSF52540">
    <property type="entry name" value="P-loop containing nucleoside triphosphate hydrolases"/>
    <property type="match status" value="1"/>
</dbReference>
<gene>
    <name evidence="4" type="ORF">E3J38_06100</name>
    <name evidence="3" type="ORF">E3J62_11960</name>
</gene>
<dbReference type="EMBL" id="SOJN01000143">
    <property type="protein sequence ID" value="TET43923.1"/>
    <property type="molecule type" value="Genomic_DNA"/>
</dbReference>
<evidence type="ECO:0000313" key="4">
    <source>
        <dbReference type="EMBL" id="TET80198.1"/>
    </source>
</evidence>
<dbReference type="AlphaFoldDB" id="A0A523XLL2"/>
<dbReference type="CDD" id="cd01131">
    <property type="entry name" value="PilT"/>
    <property type="match status" value="1"/>
</dbReference>
<organism evidence="4 6">
    <name type="scientific">candidate division TA06 bacterium</name>
    <dbReference type="NCBI Taxonomy" id="2250710"/>
    <lineage>
        <taxon>Bacteria</taxon>
        <taxon>Bacteria division TA06</taxon>
    </lineage>
</organism>
<dbReference type="Gene3D" id="3.30.450.90">
    <property type="match status" value="1"/>
</dbReference>
<dbReference type="InterPro" id="IPR001482">
    <property type="entry name" value="T2SS/T4SS_dom"/>
</dbReference>
<protein>
    <submittedName>
        <fullName evidence="4">Type IV pilus twitching motility protein PilT</fullName>
    </submittedName>
</protein>
<dbReference type="Gene3D" id="3.40.50.300">
    <property type="entry name" value="P-loop containing nucleotide triphosphate hydrolases"/>
    <property type="match status" value="1"/>
</dbReference>
<dbReference type="GO" id="GO:0016887">
    <property type="term" value="F:ATP hydrolysis activity"/>
    <property type="evidence" value="ECO:0007669"/>
    <property type="project" value="InterPro"/>
</dbReference>
<evidence type="ECO:0000313" key="3">
    <source>
        <dbReference type="EMBL" id="TET43923.1"/>
    </source>
</evidence>
<name>A0A523XLL2_UNCT6</name>
<comment type="caution">
    <text evidence="4">The sequence shown here is derived from an EMBL/GenBank/DDBJ whole genome shotgun (WGS) entry which is preliminary data.</text>
</comment>
<dbReference type="EMBL" id="SOIP01000362">
    <property type="protein sequence ID" value="TET80198.1"/>
    <property type="molecule type" value="Genomic_DNA"/>
</dbReference>
<sequence>MTIRQLLEEMVQKGASDLHLTAGAPPIFRIDGELAPTNYEVLTPERTEELVYSLLSDQQKKKFEMEHELDLSFGIPNLSRFRANAFVQRGCVAMAIRTIPFEIKTFKELGLPPVVAELSSRPKGLILITGPTGCGKSTTLATMIDAINGTRRCHIVTVEDPIEYIFRHKKCIINQRQVGSDTKSFSNALKYVLRQDPDVVMVGEMRDLETMSAALMISETGHLTFATLHTNSAAESVERIVDVFPTNQQPQVRSQLAFVLLGVLTQSLIPRLKGGRCLSMEIMVATPAIKALVRDDKVHQIYSLIQAGQKYGMATMNQSLYNLYSGKQISMDNAFSYSRNVEELERMIEEKSEMVA</sequence>
<dbReference type="GO" id="GO:0005524">
    <property type="term" value="F:ATP binding"/>
    <property type="evidence" value="ECO:0007669"/>
    <property type="project" value="InterPro"/>
</dbReference>
<evidence type="ECO:0000313" key="5">
    <source>
        <dbReference type="Proteomes" id="UP000315525"/>
    </source>
</evidence>
<dbReference type="PANTHER" id="PTHR30486:SF16">
    <property type="entry name" value="TWITCHING MOTILITY PROTEIN PILT"/>
    <property type="match status" value="1"/>
</dbReference>
<dbReference type="Pfam" id="PF00437">
    <property type="entry name" value="T2SSE"/>
    <property type="match status" value="1"/>
</dbReference>
<dbReference type="InterPro" id="IPR006321">
    <property type="entry name" value="PilT/PilU"/>
</dbReference>
<feature type="domain" description="Bacterial type II secretion system protein E" evidence="2">
    <location>
        <begin position="193"/>
        <end position="207"/>
    </location>
</feature>
<reference evidence="5 6" key="1">
    <citation type="submission" date="2019-03" db="EMBL/GenBank/DDBJ databases">
        <title>Metabolic potential of uncultured bacteria and archaea associated with petroleum seepage in deep-sea sediments.</title>
        <authorList>
            <person name="Dong X."/>
            <person name="Hubert C."/>
        </authorList>
    </citation>
    <scope>NUCLEOTIDE SEQUENCE [LARGE SCALE GENOMIC DNA]</scope>
    <source>
        <strain evidence="4">E29_bin36</strain>
        <strain evidence="3">E44_bin18</strain>
    </source>
</reference>
<dbReference type="PROSITE" id="PS00662">
    <property type="entry name" value="T2SP_E"/>
    <property type="match status" value="1"/>
</dbReference>
<dbReference type="InterPro" id="IPR050921">
    <property type="entry name" value="T4SS_GSP_E_ATPase"/>
</dbReference>
<evidence type="ECO:0000259" key="2">
    <source>
        <dbReference type="PROSITE" id="PS00662"/>
    </source>
</evidence>
<dbReference type="NCBIfam" id="TIGR01420">
    <property type="entry name" value="pilT_fam"/>
    <property type="match status" value="1"/>
</dbReference>
<accession>A0A523XLL2</accession>